<keyword evidence="2" id="KW-1185">Reference proteome</keyword>
<proteinExistence type="predicted"/>
<reference evidence="1 2" key="1">
    <citation type="submission" date="2023-11" db="EMBL/GenBank/DDBJ databases">
        <title>Halocaridina rubra genome assembly.</title>
        <authorList>
            <person name="Smith C."/>
        </authorList>
    </citation>
    <scope>NUCLEOTIDE SEQUENCE [LARGE SCALE GENOMIC DNA]</scope>
    <source>
        <strain evidence="1">EP-1</strain>
        <tissue evidence="1">Whole</tissue>
    </source>
</reference>
<dbReference type="InterPro" id="IPR021109">
    <property type="entry name" value="Peptidase_aspartic_dom_sf"/>
</dbReference>
<evidence type="ECO:0000313" key="1">
    <source>
        <dbReference type="EMBL" id="KAK7084589.1"/>
    </source>
</evidence>
<dbReference type="Proteomes" id="UP001381693">
    <property type="component" value="Unassembled WGS sequence"/>
</dbReference>
<dbReference type="Pfam" id="PF08284">
    <property type="entry name" value="RVP_2"/>
    <property type="match status" value="1"/>
</dbReference>
<feature type="non-terminal residue" evidence="1">
    <location>
        <position position="1"/>
    </location>
</feature>
<dbReference type="Gene3D" id="2.40.70.10">
    <property type="entry name" value="Acid Proteases"/>
    <property type="match status" value="2"/>
</dbReference>
<gene>
    <name evidence="1" type="ORF">SK128_001547</name>
</gene>
<protein>
    <submittedName>
        <fullName evidence="1">Uncharacterized protein</fullName>
    </submittedName>
</protein>
<dbReference type="CDD" id="cd00303">
    <property type="entry name" value="retropepsin_like"/>
    <property type="match status" value="1"/>
</dbReference>
<dbReference type="SUPFAM" id="SSF50630">
    <property type="entry name" value="Acid proteases"/>
    <property type="match status" value="1"/>
</dbReference>
<sequence length="282" mass="31654">MSYRSPKVLCIERLRWDDNHEDILADLLFEEQPSSTVCFAIDSGCDRSCITLRTVVNFGLEGKIDRTRRAKFRAFGLLDETVGMLKAKLKCQDQNSPVLVEEIEVVKRGHDLLGLDVLKKFSCTVKMHTKSPSLIIRRQEVGPSDNSLISKNIRIDSHFVKGLVDTGACCSFIPEAIVKSLELQATKLVKPIKVITANKTIVQFQKWVENVPIVIDGFHTKGNLIVHPNMKEVMIGTECLKDCRLDFICNTMYATPMNECKTMSDVLAKLIAVNISVLSNIK</sequence>
<accession>A0AAN8XUQ6</accession>
<name>A0AAN8XUQ6_HALRR</name>
<dbReference type="EMBL" id="JAXCGZ010002039">
    <property type="protein sequence ID" value="KAK7084589.1"/>
    <property type="molecule type" value="Genomic_DNA"/>
</dbReference>
<evidence type="ECO:0000313" key="2">
    <source>
        <dbReference type="Proteomes" id="UP001381693"/>
    </source>
</evidence>
<organism evidence="1 2">
    <name type="scientific">Halocaridina rubra</name>
    <name type="common">Hawaiian red shrimp</name>
    <dbReference type="NCBI Taxonomy" id="373956"/>
    <lineage>
        <taxon>Eukaryota</taxon>
        <taxon>Metazoa</taxon>
        <taxon>Ecdysozoa</taxon>
        <taxon>Arthropoda</taxon>
        <taxon>Crustacea</taxon>
        <taxon>Multicrustacea</taxon>
        <taxon>Malacostraca</taxon>
        <taxon>Eumalacostraca</taxon>
        <taxon>Eucarida</taxon>
        <taxon>Decapoda</taxon>
        <taxon>Pleocyemata</taxon>
        <taxon>Caridea</taxon>
        <taxon>Atyoidea</taxon>
        <taxon>Atyidae</taxon>
        <taxon>Halocaridina</taxon>
    </lineage>
</organism>
<comment type="caution">
    <text evidence="1">The sequence shown here is derived from an EMBL/GenBank/DDBJ whole genome shotgun (WGS) entry which is preliminary data.</text>
</comment>
<dbReference type="AlphaFoldDB" id="A0AAN8XUQ6"/>